<dbReference type="PROSITE" id="PS51257">
    <property type="entry name" value="PROKAR_LIPOPROTEIN"/>
    <property type="match status" value="1"/>
</dbReference>
<dbReference type="EMBL" id="QGDO01000001">
    <property type="protein sequence ID" value="PWJ45030.1"/>
    <property type="molecule type" value="Genomic_DNA"/>
</dbReference>
<evidence type="ECO:0000259" key="7">
    <source>
        <dbReference type="Pfam" id="PF07980"/>
    </source>
</evidence>
<keyword evidence="5" id="KW-0998">Cell outer membrane</keyword>
<dbReference type="Pfam" id="PF07980">
    <property type="entry name" value="SusD_RagB"/>
    <property type="match status" value="1"/>
</dbReference>
<evidence type="ECO:0000256" key="1">
    <source>
        <dbReference type="ARBA" id="ARBA00004442"/>
    </source>
</evidence>
<keyword evidence="4" id="KW-0472">Membrane</keyword>
<protein>
    <submittedName>
        <fullName evidence="9">Putative outer membrane starch-binding protein</fullName>
    </submittedName>
</protein>
<keyword evidence="10" id="KW-1185">Reference proteome</keyword>
<reference evidence="9 10" key="1">
    <citation type="submission" date="2018-03" db="EMBL/GenBank/DDBJ databases">
        <title>Genomic Encyclopedia of Archaeal and Bacterial Type Strains, Phase II (KMG-II): from individual species to whole genera.</title>
        <authorList>
            <person name="Goeker M."/>
        </authorList>
    </citation>
    <scope>NUCLEOTIDE SEQUENCE [LARGE SCALE GENOMIC DNA]</scope>
    <source>
        <strain evidence="9 10">DSM 28229</strain>
    </source>
</reference>
<dbReference type="InterPro" id="IPR012944">
    <property type="entry name" value="SusD_RagB_dom"/>
</dbReference>
<keyword evidence="3 6" id="KW-0732">Signal</keyword>
<dbReference type="InterPro" id="IPR011990">
    <property type="entry name" value="TPR-like_helical_dom_sf"/>
</dbReference>
<dbReference type="SUPFAM" id="SSF48452">
    <property type="entry name" value="TPR-like"/>
    <property type="match status" value="1"/>
</dbReference>
<name>A0A315ZIW7_SEDFL</name>
<evidence type="ECO:0000256" key="4">
    <source>
        <dbReference type="ARBA" id="ARBA00023136"/>
    </source>
</evidence>
<dbReference type="AlphaFoldDB" id="A0A315ZIW7"/>
<dbReference type="Pfam" id="PF14322">
    <property type="entry name" value="SusD-like_3"/>
    <property type="match status" value="1"/>
</dbReference>
<proteinExistence type="inferred from homology"/>
<sequence length="472" mass="52298">MKFIYKIALAAGLALSSFSCDDQLELAPTDFIDYGKAYQSVEDVNLGLLGVYSALPKTTQTSLNAYVADNAKMSPQGRNVGVVTYNWTYTSEDLGAWSAYYVAINRINLVLAGIESVKVNLDAESAEAEELSLYEAEAYGLRAFAHFSLFQSFSESYTDNDALAVPYMRESIISMPVRNTVSEVYELLSLDLDESAKLMDAVALSNEKSRFNRVAIDALRARISLYKEDYAAAIQYSSAALNEVSIASGQAYDDMWTDLEDDSEVIFKYDIVSTDGTRVGGLFQDAGSNDVQFYPTFDLINAYDANIFLDKTQDVRYNTVIMNDATDPVQSSIIGKFRGTTALPFLADVKVFRASEMLLIRAEAYAKSNSTSEAWDDVKELLTARITGYAGEDTGRSILDEIALQRRLELAYEGHRFYDLRRTGEAIIRTDVTLPGTTPTQLAAGDHRFVLPIPQSELFANDNMVQNPGYVQ</sequence>
<evidence type="ECO:0000256" key="5">
    <source>
        <dbReference type="ARBA" id="ARBA00023237"/>
    </source>
</evidence>
<comment type="similarity">
    <text evidence="2">Belongs to the SusD family.</text>
</comment>
<evidence type="ECO:0000256" key="6">
    <source>
        <dbReference type="SAM" id="SignalP"/>
    </source>
</evidence>
<dbReference type="Gene3D" id="1.25.40.390">
    <property type="match status" value="1"/>
</dbReference>
<evidence type="ECO:0000313" key="10">
    <source>
        <dbReference type="Proteomes" id="UP000245535"/>
    </source>
</evidence>
<gene>
    <name evidence="9" type="ORF">BC781_1011428</name>
</gene>
<dbReference type="GO" id="GO:0009279">
    <property type="term" value="C:cell outer membrane"/>
    <property type="evidence" value="ECO:0007669"/>
    <property type="project" value="UniProtKB-SubCell"/>
</dbReference>
<feature type="domain" description="SusD-like N-terminal" evidence="8">
    <location>
        <begin position="52"/>
        <end position="225"/>
    </location>
</feature>
<dbReference type="InterPro" id="IPR033985">
    <property type="entry name" value="SusD-like_N"/>
</dbReference>
<feature type="chain" id="PRO_5016330898" evidence="6">
    <location>
        <begin position="22"/>
        <end position="472"/>
    </location>
</feature>
<evidence type="ECO:0000256" key="2">
    <source>
        <dbReference type="ARBA" id="ARBA00006275"/>
    </source>
</evidence>
<evidence type="ECO:0000313" key="9">
    <source>
        <dbReference type="EMBL" id="PWJ45030.1"/>
    </source>
</evidence>
<comment type="caution">
    <text evidence="9">The sequence shown here is derived from an EMBL/GenBank/DDBJ whole genome shotgun (WGS) entry which is preliminary data.</text>
</comment>
<dbReference type="Proteomes" id="UP000245535">
    <property type="component" value="Unassembled WGS sequence"/>
</dbReference>
<evidence type="ECO:0000259" key="8">
    <source>
        <dbReference type="Pfam" id="PF14322"/>
    </source>
</evidence>
<feature type="signal peptide" evidence="6">
    <location>
        <begin position="1"/>
        <end position="21"/>
    </location>
</feature>
<accession>A0A315ZIW7</accession>
<dbReference type="RefSeq" id="WP_109616484.1">
    <property type="nucleotide sequence ID" value="NZ_QGDO01000001.1"/>
</dbReference>
<comment type="subcellular location">
    <subcellularLocation>
        <location evidence="1">Cell outer membrane</location>
    </subcellularLocation>
</comment>
<organism evidence="9 10">
    <name type="scientific">Sediminitomix flava</name>
    <dbReference type="NCBI Taxonomy" id="379075"/>
    <lineage>
        <taxon>Bacteria</taxon>
        <taxon>Pseudomonadati</taxon>
        <taxon>Bacteroidota</taxon>
        <taxon>Cytophagia</taxon>
        <taxon>Cytophagales</taxon>
        <taxon>Flammeovirgaceae</taxon>
        <taxon>Sediminitomix</taxon>
    </lineage>
</organism>
<evidence type="ECO:0000256" key="3">
    <source>
        <dbReference type="ARBA" id="ARBA00022729"/>
    </source>
</evidence>
<feature type="domain" description="RagB/SusD" evidence="7">
    <location>
        <begin position="348"/>
        <end position="470"/>
    </location>
</feature>
<dbReference type="OrthoDB" id="9792139at2"/>